<dbReference type="SMART" id="SM00093">
    <property type="entry name" value="SERPIN"/>
    <property type="match status" value="1"/>
</dbReference>
<feature type="domain" description="Serpin" evidence="3">
    <location>
        <begin position="12"/>
        <end position="380"/>
    </location>
</feature>
<comment type="caution">
    <text evidence="4">The sequence shown here is derived from an EMBL/GenBank/DDBJ whole genome shotgun (WGS) entry which is preliminary data.</text>
</comment>
<dbReference type="InterPro" id="IPR023795">
    <property type="entry name" value="Serpin_CS"/>
</dbReference>
<evidence type="ECO:0000256" key="1">
    <source>
        <dbReference type="ARBA" id="ARBA00009500"/>
    </source>
</evidence>
<dbReference type="PANTHER" id="PTHR11461">
    <property type="entry name" value="SERINE PROTEASE INHIBITOR, SERPIN"/>
    <property type="match status" value="1"/>
</dbReference>
<dbReference type="PROSITE" id="PS00284">
    <property type="entry name" value="SERPIN"/>
    <property type="match status" value="1"/>
</dbReference>
<dbReference type="InterPro" id="IPR042185">
    <property type="entry name" value="Serpin_sf_2"/>
</dbReference>
<dbReference type="InterPro" id="IPR023796">
    <property type="entry name" value="Serpin_dom"/>
</dbReference>
<proteinExistence type="inferred from homology"/>
<evidence type="ECO:0000313" key="5">
    <source>
        <dbReference type="Proteomes" id="UP000663879"/>
    </source>
</evidence>
<dbReference type="InterPro" id="IPR042178">
    <property type="entry name" value="Serpin_sf_1"/>
</dbReference>
<evidence type="ECO:0000313" key="4">
    <source>
        <dbReference type="EMBL" id="CAF0894443.1"/>
    </source>
</evidence>
<dbReference type="OrthoDB" id="671595at2759"/>
<dbReference type="Gene3D" id="3.30.497.10">
    <property type="entry name" value="Antithrombin, subunit I, domain 2"/>
    <property type="match status" value="1"/>
</dbReference>
<gene>
    <name evidence="4" type="ORF">OXX778_LOCUS11078</name>
</gene>
<accession>A0A813Z791</accession>
<dbReference type="PANTHER" id="PTHR11461:SF211">
    <property type="entry name" value="GH10112P-RELATED"/>
    <property type="match status" value="1"/>
</dbReference>
<dbReference type="AlphaFoldDB" id="A0A813Z791"/>
<dbReference type="EMBL" id="CAJNOC010001834">
    <property type="protein sequence ID" value="CAF0894443.1"/>
    <property type="molecule type" value="Genomic_DNA"/>
</dbReference>
<dbReference type="GO" id="GO:0005615">
    <property type="term" value="C:extracellular space"/>
    <property type="evidence" value="ECO:0007669"/>
    <property type="project" value="InterPro"/>
</dbReference>
<dbReference type="Pfam" id="PF00079">
    <property type="entry name" value="Serpin"/>
    <property type="match status" value="1"/>
</dbReference>
<comment type="similarity">
    <text evidence="1 2">Belongs to the serpin family.</text>
</comment>
<reference evidence="4" key="1">
    <citation type="submission" date="2021-02" db="EMBL/GenBank/DDBJ databases">
        <authorList>
            <person name="Nowell W R."/>
        </authorList>
    </citation>
    <scope>NUCLEOTIDE SEQUENCE</scope>
    <source>
        <strain evidence="4">Ploen Becks lab</strain>
    </source>
</reference>
<organism evidence="4 5">
    <name type="scientific">Brachionus calyciflorus</name>
    <dbReference type="NCBI Taxonomy" id="104777"/>
    <lineage>
        <taxon>Eukaryota</taxon>
        <taxon>Metazoa</taxon>
        <taxon>Spiralia</taxon>
        <taxon>Gnathifera</taxon>
        <taxon>Rotifera</taxon>
        <taxon>Eurotatoria</taxon>
        <taxon>Monogononta</taxon>
        <taxon>Pseudotrocha</taxon>
        <taxon>Ploima</taxon>
        <taxon>Brachionidae</taxon>
        <taxon>Brachionus</taxon>
    </lineage>
</organism>
<name>A0A813Z791_9BILA</name>
<evidence type="ECO:0000256" key="2">
    <source>
        <dbReference type="RuleBase" id="RU000411"/>
    </source>
</evidence>
<dbReference type="InterPro" id="IPR036186">
    <property type="entry name" value="Serpin_sf"/>
</dbReference>
<dbReference type="GO" id="GO:0004867">
    <property type="term" value="F:serine-type endopeptidase inhibitor activity"/>
    <property type="evidence" value="ECO:0007669"/>
    <property type="project" value="InterPro"/>
</dbReference>
<dbReference type="SUPFAM" id="SSF56574">
    <property type="entry name" value="Serpins"/>
    <property type="match status" value="1"/>
</dbReference>
<dbReference type="InterPro" id="IPR000215">
    <property type="entry name" value="Serpin_fam"/>
</dbReference>
<keyword evidence="5" id="KW-1185">Reference proteome</keyword>
<sequence length="380" mass="43390">MNSELSYNTFTQRVYNQISLENNQNFVVSPLSLFMSLLICYAGSKGATNQQLKQLLDIGYLTDQQVFDFNRNFLTYTQNNLAPNPQVNIVNKLYLHEDFKIKTSFENLIQNNFKSSLKKVNFENSKSSANLINEWVASQTNQKIQQIIQESSLNEQTKMVLVNAIYFKASWMSPFDTVMTTQEDFFLSNGISVKVPMMKIYNVNFKKLFRPAGIDASTVEIPYSGEKISMTIVLPNKGVNLEQVEKQLKIQNIQKILSLRMVKEPMNIFIPKFSIESDANMKDSLVRLGTSSLFDLTANFTGISDQNGLMVSDVLHKNTFEINEDGTEATSASAINFGLYAHGEEVFYQRINFVCNKPFLFIVHEKTYNNILFIGKYVKP</sequence>
<dbReference type="Gene3D" id="2.30.39.10">
    <property type="entry name" value="Alpha-1-antitrypsin, domain 1"/>
    <property type="match status" value="1"/>
</dbReference>
<evidence type="ECO:0000259" key="3">
    <source>
        <dbReference type="SMART" id="SM00093"/>
    </source>
</evidence>
<protein>
    <recommendedName>
        <fullName evidence="3">Serpin domain-containing protein</fullName>
    </recommendedName>
</protein>
<dbReference type="Proteomes" id="UP000663879">
    <property type="component" value="Unassembled WGS sequence"/>
</dbReference>
<dbReference type="CDD" id="cd00172">
    <property type="entry name" value="serpin"/>
    <property type="match status" value="1"/>
</dbReference>